<dbReference type="CDD" id="cd00144">
    <property type="entry name" value="MPP_PPP_family"/>
    <property type="match status" value="1"/>
</dbReference>
<protein>
    <submittedName>
        <fullName evidence="2">Serine/threonine protein phosphatase</fullName>
    </submittedName>
</protein>
<dbReference type="Pfam" id="PF00149">
    <property type="entry name" value="Metallophos"/>
    <property type="match status" value="1"/>
</dbReference>
<dbReference type="AlphaFoldDB" id="A0A4T3F6E9"/>
<dbReference type="EMBL" id="SSHH01000001">
    <property type="protein sequence ID" value="TIX51242.1"/>
    <property type="molecule type" value="Genomic_DNA"/>
</dbReference>
<dbReference type="OrthoDB" id="9807890at2"/>
<dbReference type="InterPro" id="IPR029052">
    <property type="entry name" value="Metallo-depent_PP-like"/>
</dbReference>
<dbReference type="RefSeq" id="WP_136691963.1">
    <property type="nucleotide sequence ID" value="NZ_SSHH01000001.1"/>
</dbReference>
<dbReference type="InterPro" id="IPR050126">
    <property type="entry name" value="Ap4A_hydrolase"/>
</dbReference>
<comment type="caution">
    <text evidence="2">The sequence shown here is derived from an EMBL/GenBank/DDBJ whole genome shotgun (WGS) entry which is preliminary data.</text>
</comment>
<accession>A0A4T3F6E9</accession>
<evidence type="ECO:0000313" key="3">
    <source>
        <dbReference type="Proteomes" id="UP000309389"/>
    </source>
</evidence>
<reference evidence="2 3" key="1">
    <citation type="submission" date="2019-04" db="EMBL/GenBank/DDBJ databases">
        <title>Altererythrobacter aquimixticola sp. nov., isolated from sediment of junction between the ocean and a freshwater spring.</title>
        <authorList>
            <person name="Yoon J.-H."/>
        </authorList>
    </citation>
    <scope>NUCLEOTIDE SEQUENCE [LARGE SCALE GENOMIC DNA]</scope>
    <source>
        <strain evidence="2 3">SSKS-13</strain>
    </source>
</reference>
<dbReference type="GO" id="GO:0016791">
    <property type="term" value="F:phosphatase activity"/>
    <property type="evidence" value="ECO:0007669"/>
    <property type="project" value="TreeGrafter"/>
</dbReference>
<dbReference type="SUPFAM" id="SSF56300">
    <property type="entry name" value="Metallo-dependent phosphatases"/>
    <property type="match status" value="1"/>
</dbReference>
<sequence length="253" mass="28135">MMRMPYTMRSRLGLGPRAGTGERVYAIGDVHGSIELLNRLMAKIREDHAKRKRMPMRLIVLGDFLDRGDNSAEVLQKLRLLDQASDRVCVLLGNHESALLDCTEGNAEAQEEWLRYGGDTTLRSFDIAPPKSGESAEAFALRVTKGIGEENLDWLRDRPLSARSGDYFFCHAGVRPYIPLHRQSADDLLTIRDEFLESEVDHGAVIVHGHSIVNDGAEIRHNRINVDSGAYQTGKLTAVGLEGTAQWLVEASI</sequence>
<dbReference type="Proteomes" id="UP000309389">
    <property type="component" value="Unassembled WGS sequence"/>
</dbReference>
<dbReference type="PRINTS" id="PR00114">
    <property type="entry name" value="STPHPHTASE"/>
</dbReference>
<dbReference type="GO" id="GO:0005737">
    <property type="term" value="C:cytoplasm"/>
    <property type="evidence" value="ECO:0007669"/>
    <property type="project" value="TreeGrafter"/>
</dbReference>
<dbReference type="PANTHER" id="PTHR42850:SF4">
    <property type="entry name" value="ZINC-DEPENDENT ENDOPOLYPHOSPHATASE"/>
    <property type="match status" value="1"/>
</dbReference>
<feature type="domain" description="Calcineurin-like phosphoesterase" evidence="1">
    <location>
        <begin position="23"/>
        <end position="218"/>
    </location>
</feature>
<gene>
    <name evidence="2" type="ORF">E5222_01865</name>
</gene>
<dbReference type="Gene3D" id="3.60.21.10">
    <property type="match status" value="1"/>
</dbReference>
<proteinExistence type="predicted"/>
<evidence type="ECO:0000259" key="1">
    <source>
        <dbReference type="Pfam" id="PF00149"/>
    </source>
</evidence>
<dbReference type="InterPro" id="IPR006186">
    <property type="entry name" value="Ser/Thr-sp_prot-phosphatase"/>
</dbReference>
<name>A0A4T3F6E9_9SPHN</name>
<dbReference type="GO" id="GO:0008803">
    <property type="term" value="F:bis(5'-nucleosyl)-tetraphosphatase (symmetrical) activity"/>
    <property type="evidence" value="ECO:0007669"/>
    <property type="project" value="TreeGrafter"/>
</dbReference>
<dbReference type="GO" id="GO:0110154">
    <property type="term" value="P:RNA decapping"/>
    <property type="evidence" value="ECO:0007669"/>
    <property type="project" value="TreeGrafter"/>
</dbReference>
<evidence type="ECO:0000313" key="2">
    <source>
        <dbReference type="EMBL" id="TIX51242.1"/>
    </source>
</evidence>
<organism evidence="2 3">
    <name type="scientific">Alteraurantiacibacter aquimixticola</name>
    <dbReference type="NCBI Taxonomy" id="2489173"/>
    <lineage>
        <taxon>Bacteria</taxon>
        <taxon>Pseudomonadati</taxon>
        <taxon>Pseudomonadota</taxon>
        <taxon>Alphaproteobacteria</taxon>
        <taxon>Sphingomonadales</taxon>
        <taxon>Erythrobacteraceae</taxon>
        <taxon>Alteraurantiacibacter</taxon>
    </lineage>
</organism>
<dbReference type="InterPro" id="IPR004843">
    <property type="entry name" value="Calcineurin-like_PHP"/>
</dbReference>
<keyword evidence="3" id="KW-1185">Reference proteome</keyword>
<dbReference type="PANTHER" id="PTHR42850">
    <property type="entry name" value="METALLOPHOSPHOESTERASE"/>
    <property type="match status" value="1"/>
</dbReference>